<evidence type="ECO:0000313" key="2">
    <source>
        <dbReference type="EMBL" id="AMP06311.1"/>
    </source>
</evidence>
<dbReference type="EMBL" id="CP013234">
    <property type="protein sequence ID" value="AMP06311.1"/>
    <property type="molecule type" value="Genomic_DNA"/>
</dbReference>
<protein>
    <submittedName>
        <fullName evidence="2">Subtilisin-like protease D domain protein</fullName>
    </submittedName>
</protein>
<evidence type="ECO:0000256" key="1">
    <source>
        <dbReference type="SAM" id="SignalP"/>
    </source>
</evidence>
<dbReference type="PATRIC" id="fig|279113.9.peg.3958"/>
<reference evidence="2 3" key="1">
    <citation type="submission" date="2015-11" db="EMBL/GenBank/DDBJ databases">
        <title>Exploring the genomic traits of fungus-feeding bacterial genus Collimonas.</title>
        <authorList>
            <person name="Song C."/>
            <person name="Schmidt R."/>
            <person name="de Jager V."/>
            <person name="Krzyzanowska D."/>
            <person name="Jongedijk E."/>
            <person name="Cankar K."/>
            <person name="Beekwilder J."/>
            <person name="van Veen A."/>
            <person name="de Boer W."/>
            <person name="van Veen J.A."/>
            <person name="Garbeva P."/>
        </authorList>
    </citation>
    <scope>NUCLEOTIDE SEQUENCE [LARGE SCALE GENOMIC DNA]</scope>
    <source>
        <strain evidence="2 3">Ter91</strain>
    </source>
</reference>
<accession>A0A127Q8I1</accession>
<keyword evidence="2" id="KW-0378">Hydrolase</keyword>
<evidence type="ECO:0000313" key="3">
    <source>
        <dbReference type="Proteomes" id="UP000074561"/>
    </source>
</evidence>
<name>A0A127Q8I1_9BURK</name>
<dbReference type="Gene3D" id="3.40.50.200">
    <property type="entry name" value="Peptidase S8/S53 domain"/>
    <property type="match status" value="1"/>
</dbReference>
<proteinExistence type="predicted"/>
<keyword evidence="2" id="KW-0645">Protease</keyword>
<feature type="signal peptide" evidence="1">
    <location>
        <begin position="1"/>
        <end position="23"/>
    </location>
</feature>
<dbReference type="AlphaFoldDB" id="A0A127Q8I1"/>
<dbReference type="PROSITE" id="PS51257">
    <property type="entry name" value="PROKAR_LIPOPROTEIN"/>
    <property type="match status" value="1"/>
</dbReference>
<dbReference type="Proteomes" id="UP000074561">
    <property type="component" value="Chromosome"/>
</dbReference>
<sequence>MKLPNGLTYVTATALAVLLSACGGGGGSSTSAGNSQQAQALSADQQIFEHEELNGGTYALGVSLPFGGGNLVSGVNYFYSTSTGGISASPSAAGSQVETSQATSLDSALALPAFATTRYLLGSKVVVRSATARRAVSYVGSSVRTDSYADDGSTVVQSSLFSNFSETPLSGMIDNAPEELQANYQIDDWVSANNFSANAQWLSGAAYTKRQGALAGDTYFALDCTNSLPAKITTSTATTPCQTQVNLDGFFPVTLKNSNFHPYETDFSADGAISVINGVRMWVANAPLPAAQNGTTSYRIYYELNGNVYMGALEKDGTPYKYPQRDGSVVAYYIGLNQAAVNSIQQGLITGATVPGSQAGSVAEVGTVDLFGIGGHGVNGALAPADLQAHYGNPVGLNGGGQTIALIEAPSSGNVEDDLAVYSQYFNLPPCTAANGCFQHLDLSNGALVAASADWGAEVELDTQMAHAMAPGPRSLSSRLKVQASPTCSPQLIMLPYFLA</sequence>
<dbReference type="STRING" id="279113.CPter91_3990"/>
<feature type="chain" id="PRO_5007277713" evidence="1">
    <location>
        <begin position="24"/>
        <end position="500"/>
    </location>
</feature>
<dbReference type="GO" id="GO:0004252">
    <property type="term" value="F:serine-type endopeptidase activity"/>
    <property type="evidence" value="ECO:0007669"/>
    <property type="project" value="InterPro"/>
</dbReference>
<gene>
    <name evidence="2" type="ORF">CPter91_3990</name>
</gene>
<dbReference type="GO" id="GO:0006508">
    <property type="term" value="P:proteolysis"/>
    <property type="evidence" value="ECO:0007669"/>
    <property type="project" value="UniProtKB-KW"/>
</dbReference>
<keyword evidence="1" id="KW-0732">Signal</keyword>
<dbReference type="KEGG" id="cpra:CPter91_3990"/>
<dbReference type="InterPro" id="IPR036852">
    <property type="entry name" value="Peptidase_S8/S53_dom_sf"/>
</dbReference>
<organism evidence="2 3">
    <name type="scientific">Collimonas pratensis</name>
    <dbReference type="NCBI Taxonomy" id="279113"/>
    <lineage>
        <taxon>Bacteria</taxon>
        <taxon>Pseudomonadati</taxon>
        <taxon>Pseudomonadota</taxon>
        <taxon>Betaproteobacteria</taxon>
        <taxon>Burkholderiales</taxon>
        <taxon>Oxalobacteraceae</taxon>
        <taxon>Collimonas</taxon>
    </lineage>
</organism>